<reference evidence="2 3" key="1">
    <citation type="submission" date="2023-08" db="EMBL/GenBank/DDBJ databases">
        <authorList>
            <person name="Folkvardsen B D."/>
            <person name="Norman A."/>
        </authorList>
    </citation>
    <scope>NUCLEOTIDE SEQUENCE [LARGE SCALE GENOMIC DNA]</scope>
    <source>
        <strain evidence="2 3">Mu0083</strain>
    </source>
</reference>
<dbReference type="Proteomes" id="UP001190336">
    <property type="component" value="Chromosome"/>
</dbReference>
<dbReference type="Pfam" id="PF17940">
    <property type="entry name" value="TetR_C_31"/>
    <property type="match status" value="1"/>
</dbReference>
<name>A0ABM9LX48_9MYCO</name>
<dbReference type="SUPFAM" id="SSF48498">
    <property type="entry name" value="Tetracyclin repressor-like, C-terminal domain"/>
    <property type="match status" value="1"/>
</dbReference>
<proteinExistence type="predicted"/>
<organism evidence="2 3">
    <name type="scientific">[Mycobacterium] kokjensenii</name>
    <dbReference type="NCBI Taxonomy" id="3064287"/>
    <lineage>
        <taxon>Bacteria</taxon>
        <taxon>Bacillati</taxon>
        <taxon>Actinomycetota</taxon>
        <taxon>Actinomycetes</taxon>
        <taxon>Mycobacteriales</taxon>
        <taxon>Mycobacteriaceae</taxon>
        <taxon>Mycolicibacter</taxon>
    </lineage>
</organism>
<dbReference type="InterPro" id="IPR036271">
    <property type="entry name" value="Tet_transcr_reg_TetR-rel_C_sf"/>
</dbReference>
<dbReference type="RefSeq" id="WP_308474529.1">
    <property type="nucleotide sequence ID" value="NZ_OY726394.1"/>
</dbReference>
<evidence type="ECO:0000259" key="1">
    <source>
        <dbReference type="Pfam" id="PF17940"/>
    </source>
</evidence>
<accession>A0ABM9LX48</accession>
<evidence type="ECO:0000313" key="2">
    <source>
        <dbReference type="EMBL" id="CAJ1506208.1"/>
    </source>
</evidence>
<gene>
    <name evidence="2" type="ORF">MU0083_003888</name>
</gene>
<protein>
    <submittedName>
        <fullName evidence="2">TetR family transcriptional regulator</fullName>
    </submittedName>
</protein>
<dbReference type="Gene3D" id="1.10.357.10">
    <property type="entry name" value="Tetracycline Repressor, domain 2"/>
    <property type="match status" value="1"/>
</dbReference>
<feature type="domain" description="Tetracyclin repressor-like C-terminal group 31" evidence="1">
    <location>
        <begin position="53"/>
        <end position="158"/>
    </location>
</feature>
<dbReference type="InterPro" id="IPR041583">
    <property type="entry name" value="TetR_C_31"/>
</dbReference>
<evidence type="ECO:0000313" key="3">
    <source>
        <dbReference type="Proteomes" id="UP001190336"/>
    </source>
</evidence>
<dbReference type="EMBL" id="OY726394">
    <property type="protein sequence ID" value="CAJ1506208.1"/>
    <property type="molecule type" value="Genomic_DNA"/>
</dbReference>
<sequence>MPPGTTSVHFRTRKALLHGIAARMTELDVADLTAVVDALRDPDGPLAGTAGFAKIVLLSATEPYLTRSKARYELALQAGRDPELRATMQAATDLMRQLARTIVTHWYAGSEPPDPAVVDEQTTALLTLVHGVMMGFVTGSPLVDDEARLDRLLQGLLDALAPRHHRTPPD</sequence>
<keyword evidence="3" id="KW-1185">Reference proteome</keyword>